<feature type="binding site" evidence="10">
    <location>
        <position position="141"/>
    </location>
    <ligand>
        <name>[4Fe-4S] cluster</name>
        <dbReference type="ChEBI" id="CHEBI:49883"/>
        <label>2</label>
    </ligand>
</feature>
<feature type="domain" description="4Fe-4S ferredoxin-type" evidence="12">
    <location>
        <begin position="127"/>
        <end position="161"/>
    </location>
</feature>
<keyword evidence="3 10" id="KW-0479">Metal-binding</keyword>
<feature type="binding site" evidence="10">
    <location>
        <position position="181"/>
    </location>
    <ligand>
        <name>[4Fe-4S] cluster</name>
        <dbReference type="ChEBI" id="CHEBI:49883"/>
        <label>2</label>
    </ligand>
</feature>
<comment type="subunit">
    <text evidence="10">The complex is composed of six subunits: RnfA, RnfB, RnfC, RnfD, RnfE and RnfG.</text>
</comment>
<feature type="domain" description="4Fe-4S ferredoxin-type" evidence="12">
    <location>
        <begin position="162"/>
        <end position="191"/>
    </location>
</feature>
<evidence type="ECO:0000256" key="3">
    <source>
        <dbReference type="ARBA" id="ARBA00022723"/>
    </source>
</evidence>
<dbReference type="InterPro" id="IPR007202">
    <property type="entry name" value="4Fe-4S_dom"/>
</dbReference>
<feature type="domain" description="4Fe-4S" evidence="13">
    <location>
        <begin position="32"/>
        <end position="91"/>
    </location>
</feature>
<keyword evidence="15" id="KW-1185">Reference proteome</keyword>
<keyword evidence="11" id="KW-0732">Signal</keyword>
<dbReference type="InterPro" id="IPR010207">
    <property type="entry name" value="Elect_transpt_cplx_RnfB/RsxB"/>
</dbReference>
<feature type="binding site" evidence="10">
    <location>
        <position position="174"/>
    </location>
    <ligand>
        <name>[4Fe-4S] cluster</name>
        <dbReference type="ChEBI" id="CHEBI:49883"/>
        <label>3</label>
    </ligand>
</feature>
<feature type="binding site" evidence="10">
    <location>
        <position position="171"/>
    </location>
    <ligand>
        <name>[4Fe-4S] cluster</name>
        <dbReference type="ChEBI" id="CHEBI:49883"/>
        <label>3</label>
    </ligand>
</feature>
<keyword evidence="8 10" id="KW-0411">Iron-sulfur</keyword>
<feature type="binding site" evidence="10">
    <location>
        <position position="147"/>
    </location>
    <ligand>
        <name>[4Fe-4S] cluster</name>
        <dbReference type="ChEBI" id="CHEBI:49883"/>
        <label>2</label>
    </ligand>
</feature>
<dbReference type="PROSITE" id="PS51379">
    <property type="entry name" value="4FE4S_FER_2"/>
    <property type="match status" value="6"/>
</dbReference>
<dbReference type="NCBIfam" id="TIGR01944">
    <property type="entry name" value="rnfB"/>
    <property type="match status" value="1"/>
</dbReference>
<dbReference type="PANTHER" id="PTHR43560">
    <property type="entry name" value="ION-TRANSLOCATING OXIDOREDUCTASE COMPLEX SUBUNIT B"/>
    <property type="match status" value="1"/>
</dbReference>
<sequence>MSSILNSVLSLSAMGLVFGAGLAYASQKFAVEVDPKEEAILNALPGANCGGCGFPGCGGLATAIAKGEAATNACPVGGAEVAEKISEIMGVNASAGTKMIANVICNGTNSNAKNKSLYSGILDCKAASLVANGPKSCSYGCLGFGTCENVCPFDAIHVYDDGIAHVDEEKCVGCGKCIEACPKAVIHWIPYGQEVSIDCNSKEKGKDVKEKCSVGCIGCQICVKSCPFQAITFENNLAKIDYSKCTQCMVCVEKCPTKAISGDLSKRKTARVIDDLCIGCTICAKNCPTNAIEGELKAIHKVDPDKCIGCKVCYQKCPKKAIEMI</sequence>
<feature type="domain" description="4Fe-4S ferredoxin-type" evidence="12">
    <location>
        <begin position="205"/>
        <end position="235"/>
    </location>
</feature>
<proteinExistence type="inferred from homology"/>
<dbReference type="PANTHER" id="PTHR43560:SF1">
    <property type="entry name" value="ION-TRANSLOCATING OXIDOREDUCTASE COMPLEX SUBUNIT B"/>
    <property type="match status" value="1"/>
</dbReference>
<feature type="domain" description="4Fe-4S ferredoxin-type" evidence="12">
    <location>
        <begin position="298"/>
        <end position="325"/>
    </location>
</feature>
<dbReference type="PROSITE" id="PS51656">
    <property type="entry name" value="4FE4S"/>
    <property type="match status" value="1"/>
</dbReference>
<dbReference type="OrthoDB" id="9789936at2"/>
<evidence type="ECO:0000256" key="4">
    <source>
        <dbReference type="ARBA" id="ARBA00022737"/>
    </source>
</evidence>
<comment type="function">
    <text evidence="10">Part of a membrane-bound complex that couples electron transfer with translocation of ions across the membrane.</text>
</comment>
<dbReference type="InterPro" id="IPR050395">
    <property type="entry name" value="4Fe4S_Ferredoxin_RnfB"/>
</dbReference>
<feature type="binding site" evidence="10">
    <location>
        <position position="177"/>
    </location>
    <ligand>
        <name>[4Fe-4S] cluster</name>
        <dbReference type="ChEBI" id="CHEBI:49883"/>
        <label>3</label>
    </ligand>
</feature>
<evidence type="ECO:0000256" key="9">
    <source>
        <dbReference type="ARBA" id="ARBA00023136"/>
    </source>
</evidence>
<feature type="signal peptide" evidence="11">
    <location>
        <begin position="1"/>
        <end position="25"/>
    </location>
</feature>
<dbReference type="Proteomes" id="UP000243406">
    <property type="component" value="Unassembled WGS sequence"/>
</dbReference>
<keyword evidence="4 10" id="KW-0677">Repeat</keyword>
<organism evidence="14 15">
    <name type="scientific">Acetoanaerobium noterae</name>
    <dbReference type="NCBI Taxonomy" id="745369"/>
    <lineage>
        <taxon>Bacteria</taxon>
        <taxon>Bacillati</taxon>
        <taxon>Bacillota</taxon>
        <taxon>Clostridia</taxon>
        <taxon>Peptostreptococcales</taxon>
        <taxon>Filifactoraceae</taxon>
        <taxon>Acetoanaerobium</taxon>
    </lineage>
</organism>
<name>A0A1T5CGA4_9FIRM</name>
<comment type="similarity">
    <text evidence="10">Belongs to the 4Fe4S bacterial-type ferredoxin family. RnfB subfamily.</text>
</comment>
<protein>
    <recommendedName>
        <fullName evidence="10">Ion-translocating oxidoreductase complex subunit B</fullName>
        <ecNumber evidence="10">7.-.-.-</ecNumber>
    </recommendedName>
    <alternativeName>
        <fullName evidence="10">Rnf electron transport complex subunit B</fullName>
    </alternativeName>
</protein>
<comment type="subcellular location">
    <subcellularLocation>
        <location evidence="10">Cell membrane</location>
    </subcellularLocation>
</comment>
<dbReference type="GO" id="GO:0009055">
    <property type="term" value="F:electron transfer activity"/>
    <property type="evidence" value="ECO:0007669"/>
    <property type="project" value="InterPro"/>
</dbReference>
<evidence type="ECO:0000256" key="6">
    <source>
        <dbReference type="ARBA" id="ARBA00022982"/>
    </source>
</evidence>
<dbReference type="GO" id="GO:0005886">
    <property type="term" value="C:plasma membrane"/>
    <property type="evidence" value="ECO:0007669"/>
    <property type="project" value="UniProtKB-SubCell"/>
</dbReference>
<feature type="binding site" evidence="10">
    <location>
        <position position="137"/>
    </location>
    <ligand>
        <name>[4Fe-4S] cluster</name>
        <dbReference type="ChEBI" id="CHEBI:49883"/>
        <label>2</label>
    </ligand>
</feature>
<dbReference type="CDD" id="cd10549">
    <property type="entry name" value="MtMvhB_like"/>
    <property type="match status" value="2"/>
</dbReference>
<reference evidence="15" key="1">
    <citation type="submission" date="2017-02" db="EMBL/GenBank/DDBJ databases">
        <authorList>
            <person name="Varghese N."/>
            <person name="Submissions S."/>
        </authorList>
    </citation>
    <scope>NUCLEOTIDE SEQUENCE [LARGE SCALE GENOMIC DNA]</scope>
    <source>
        <strain evidence="15">ATCC 35199</strain>
    </source>
</reference>
<keyword evidence="7 10" id="KW-0408">Iron</keyword>
<evidence type="ECO:0000256" key="7">
    <source>
        <dbReference type="ARBA" id="ARBA00023004"/>
    </source>
</evidence>
<accession>A0A1T5CGA4</accession>
<dbReference type="Gene3D" id="3.30.70.20">
    <property type="match status" value="3"/>
</dbReference>
<feature type="binding site" evidence="10">
    <location>
        <position position="74"/>
    </location>
    <ligand>
        <name>[4Fe-4S] cluster</name>
        <dbReference type="ChEBI" id="CHEBI:49883"/>
        <label>1</label>
    </ligand>
</feature>
<dbReference type="Pfam" id="PF00037">
    <property type="entry name" value="Fer4"/>
    <property type="match status" value="1"/>
</dbReference>
<evidence type="ECO:0000256" key="5">
    <source>
        <dbReference type="ARBA" id="ARBA00022967"/>
    </source>
</evidence>
<dbReference type="Pfam" id="PF14697">
    <property type="entry name" value="Fer4_21"/>
    <property type="match status" value="1"/>
</dbReference>
<evidence type="ECO:0000256" key="1">
    <source>
        <dbReference type="ARBA" id="ARBA00022448"/>
    </source>
</evidence>
<dbReference type="NCBIfam" id="NF005503">
    <property type="entry name" value="PRK07118.1-2"/>
    <property type="match status" value="1"/>
</dbReference>
<dbReference type="Pfam" id="PF04060">
    <property type="entry name" value="FeS"/>
    <property type="match status" value="1"/>
</dbReference>
<dbReference type="AlphaFoldDB" id="A0A1T5CGA4"/>
<keyword evidence="10" id="KW-1003">Cell membrane</keyword>
<dbReference type="RefSeq" id="WP_079589981.1">
    <property type="nucleotide sequence ID" value="NZ_FUYN01000005.1"/>
</dbReference>
<evidence type="ECO:0000259" key="13">
    <source>
        <dbReference type="PROSITE" id="PS51656"/>
    </source>
</evidence>
<dbReference type="HAMAP" id="MF_00463">
    <property type="entry name" value="RsxB_RnfB"/>
    <property type="match status" value="1"/>
</dbReference>
<evidence type="ECO:0000259" key="12">
    <source>
        <dbReference type="PROSITE" id="PS51379"/>
    </source>
</evidence>
<feature type="domain" description="4Fe-4S ferredoxin-type" evidence="12">
    <location>
        <begin position="236"/>
        <end position="265"/>
    </location>
</feature>
<dbReference type="GO" id="GO:0051539">
    <property type="term" value="F:4 iron, 4 sulfur cluster binding"/>
    <property type="evidence" value="ECO:0007669"/>
    <property type="project" value="UniProtKB-UniRule"/>
</dbReference>
<dbReference type="InterPro" id="IPR017896">
    <property type="entry name" value="4Fe4S_Fe-S-bd"/>
</dbReference>
<feature type="binding site" evidence="10">
    <location>
        <position position="151"/>
    </location>
    <ligand>
        <name>[4Fe-4S] cluster</name>
        <dbReference type="ChEBI" id="CHEBI:49883"/>
        <label>3</label>
    </ligand>
</feature>
<dbReference type="Pfam" id="PF12838">
    <property type="entry name" value="Fer4_7"/>
    <property type="match status" value="1"/>
</dbReference>
<evidence type="ECO:0000313" key="15">
    <source>
        <dbReference type="Proteomes" id="UP000243406"/>
    </source>
</evidence>
<feature type="binding site" evidence="10">
    <location>
        <position position="52"/>
    </location>
    <ligand>
        <name>[4Fe-4S] cluster</name>
        <dbReference type="ChEBI" id="CHEBI:49883"/>
        <label>1</label>
    </ligand>
</feature>
<evidence type="ECO:0000256" key="8">
    <source>
        <dbReference type="ARBA" id="ARBA00023014"/>
    </source>
</evidence>
<dbReference type="EC" id="7.-.-.-" evidence="10"/>
<evidence type="ECO:0000256" key="10">
    <source>
        <dbReference type="HAMAP-Rule" id="MF_00463"/>
    </source>
</evidence>
<feature type="chain" id="PRO_5012640039" description="Ion-translocating oxidoreductase complex subunit B" evidence="11">
    <location>
        <begin position="26"/>
        <end position="325"/>
    </location>
</feature>
<keyword evidence="1 10" id="KW-0813">Transport</keyword>
<evidence type="ECO:0000256" key="2">
    <source>
        <dbReference type="ARBA" id="ARBA00022485"/>
    </source>
</evidence>
<keyword evidence="2 10" id="KW-0004">4Fe-4S</keyword>
<dbReference type="Gene3D" id="1.10.15.40">
    <property type="entry name" value="Electron transport complex subunit B, putative Fe-S cluster"/>
    <property type="match status" value="1"/>
</dbReference>
<dbReference type="EMBL" id="FUYN01000005">
    <property type="protein sequence ID" value="SKB58386.1"/>
    <property type="molecule type" value="Genomic_DNA"/>
</dbReference>
<comment type="caution">
    <text evidence="10">Lacks conserved residue(s) required for the propagation of feature annotation.</text>
</comment>
<feature type="domain" description="4Fe-4S ferredoxin-type" evidence="12">
    <location>
        <begin position="268"/>
        <end position="297"/>
    </location>
</feature>
<keyword evidence="9 10" id="KW-0472">Membrane</keyword>
<feature type="binding site" evidence="10">
    <location>
        <position position="57"/>
    </location>
    <ligand>
        <name>[4Fe-4S] cluster</name>
        <dbReference type="ChEBI" id="CHEBI:49883"/>
        <label>1</label>
    </ligand>
</feature>
<gene>
    <name evidence="10" type="primary">rnfB</name>
    <name evidence="14" type="ORF">SAMN02745120_2166</name>
</gene>
<dbReference type="Pfam" id="PF12798">
    <property type="entry name" value="Fer4_3"/>
    <property type="match status" value="1"/>
</dbReference>
<feature type="region of interest" description="Hydrophobic" evidence="10">
    <location>
        <begin position="1"/>
        <end position="26"/>
    </location>
</feature>
<comment type="cofactor">
    <cofactor evidence="10">
        <name>[4Fe-4S] cluster</name>
        <dbReference type="ChEBI" id="CHEBI:49883"/>
    </cofactor>
    <text evidence="10">Binds 3 [4Fe-4S] clusters.</text>
</comment>
<dbReference type="InterPro" id="IPR017900">
    <property type="entry name" value="4Fe4S_Fe_S_CS"/>
</dbReference>
<dbReference type="GO" id="GO:0046872">
    <property type="term" value="F:metal ion binding"/>
    <property type="evidence" value="ECO:0007669"/>
    <property type="project" value="UniProtKB-KW"/>
</dbReference>
<dbReference type="GO" id="GO:0022900">
    <property type="term" value="P:electron transport chain"/>
    <property type="evidence" value="ECO:0007669"/>
    <property type="project" value="UniProtKB-UniRule"/>
</dbReference>
<evidence type="ECO:0000256" key="11">
    <source>
        <dbReference type="SAM" id="SignalP"/>
    </source>
</evidence>
<feature type="binding site" evidence="10">
    <location>
        <position position="49"/>
    </location>
    <ligand>
        <name>[4Fe-4S] cluster</name>
        <dbReference type="ChEBI" id="CHEBI:49883"/>
        <label>1</label>
    </ligand>
</feature>
<dbReference type="SUPFAM" id="SSF54862">
    <property type="entry name" value="4Fe-4S ferredoxins"/>
    <property type="match status" value="2"/>
</dbReference>
<keyword evidence="5 10" id="KW-1278">Translocase</keyword>
<keyword evidence="6 10" id="KW-0249">Electron transport</keyword>
<evidence type="ECO:0000313" key="14">
    <source>
        <dbReference type="EMBL" id="SKB58386.1"/>
    </source>
</evidence>
<dbReference type="PROSITE" id="PS00198">
    <property type="entry name" value="4FE4S_FER_1"/>
    <property type="match status" value="3"/>
</dbReference>